<accession>A0AB39L0T9</accession>
<evidence type="ECO:0000313" key="4">
    <source>
        <dbReference type="EMBL" id="XDP44555.1"/>
    </source>
</evidence>
<dbReference type="PANTHER" id="PTHR42824">
    <property type="entry name" value="GLUTAMINE AMIDOTRANSFERASE"/>
    <property type="match status" value="1"/>
</dbReference>
<reference evidence="4" key="1">
    <citation type="submission" date="2024-07" db="EMBL/GenBank/DDBJ databases">
        <authorList>
            <person name="fu j."/>
        </authorList>
    </citation>
    <scope>NUCLEOTIDE SEQUENCE</scope>
    <source>
        <strain evidence="4">P10A9</strain>
    </source>
</reference>
<sequence>MCRLFGMHAGHAAVRATFWLLTAPDSLEVQSRREPDGTGIGTFTADGQPRVDKQPVAAWEDRAFAREARHVESTTFLAHVRYASLGAHTYVNTHPFEQDARLFAHNGAFSEVQTLDGQLRELGASGLVQGQTDSERMFALITAETRRAGGDVGAGIAAALTWIAENLPVLSLNCIITTATDLWAVRYPDTHELHMLENISDAPDVGRHLNARSPRISAHGKDVGDHVLVATEPMADDPRWEMMEPGTLLHVGSDLTTTRTFPFPDHPRRRLTLNDLDPAAAASQREGKA</sequence>
<protein>
    <submittedName>
        <fullName evidence="4">Class II glutamine amidotransferase</fullName>
    </submittedName>
</protein>
<organism evidence="4">
    <name type="scientific">Sinomonas puerhi</name>
    <dbReference type="NCBI Taxonomy" id="3238584"/>
    <lineage>
        <taxon>Bacteria</taxon>
        <taxon>Bacillati</taxon>
        <taxon>Actinomycetota</taxon>
        <taxon>Actinomycetes</taxon>
        <taxon>Micrococcales</taxon>
        <taxon>Micrococcaceae</taxon>
        <taxon>Sinomonas</taxon>
    </lineage>
</organism>
<dbReference type="KEGG" id="spue:AB5L97_14935"/>
<keyword evidence="1 4" id="KW-0315">Glutamine amidotransferase</keyword>
<dbReference type="RefSeq" id="WP_307958828.1">
    <property type="nucleotide sequence ID" value="NZ_CP163302.1"/>
</dbReference>
<dbReference type="PANTHER" id="PTHR42824:SF1">
    <property type="entry name" value="GLUTAMINE AMIDOTRANSFERASE YAFJ-RELATED"/>
    <property type="match status" value="1"/>
</dbReference>
<gene>
    <name evidence="4" type="ORF">AB5L97_14935</name>
</gene>
<dbReference type="InterPro" id="IPR029055">
    <property type="entry name" value="Ntn_hydrolases_N"/>
</dbReference>
<dbReference type="EMBL" id="CP163302">
    <property type="protein sequence ID" value="XDP44555.1"/>
    <property type="molecule type" value="Genomic_DNA"/>
</dbReference>
<dbReference type="PROSITE" id="PS51278">
    <property type="entry name" value="GATASE_TYPE_2"/>
    <property type="match status" value="1"/>
</dbReference>
<dbReference type="Pfam" id="PF13230">
    <property type="entry name" value="GATase_4"/>
    <property type="match status" value="1"/>
</dbReference>
<dbReference type="AlphaFoldDB" id="A0AB39L0T9"/>
<feature type="region of interest" description="Disordered" evidence="2">
    <location>
        <begin position="259"/>
        <end position="289"/>
    </location>
</feature>
<dbReference type="CDD" id="cd01908">
    <property type="entry name" value="YafJ"/>
    <property type="match status" value="1"/>
</dbReference>
<name>A0AB39L0T9_9MICC</name>
<proteinExistence type="predicted"/>
<dbReference type="InterPro" id="IPR017932">
    <property type="entry name" value="GATase_2_dom"/>
</dbReference>
<dbReference type="Gene3D" id="3.60.20.10">
    <property type="entry name" value="Glutamine Phosphoribosylpyrophosphate, subunit 1, domain 1"/>
    <property type="match status" value="1"/>
</dbReference>
<dbReference type="SUPFAM" id="SSF56235">
    <property type="entry name" value="N-terminal nucleophile aminohydrolases (Ntn hydrolases)"/>
    <property type="match status" value="1"/>
</dbReference>
<dbReference type="InterPro" id="IPR026869">
    <property type="entry name" value="EgtC-like"/>
</dbReference>
<evidence type="ECO:0000259" key="3">
    <source>
        <dbReference type="PROSITE" id="PS51278"/>
    </source>
</evidence>
<feature type="domain" description="Glutamine amidotransferase type-2" evidence="3">
    <location>
        <begin position="2"/>
        <end position="289"/>
    </location>
</feature>
<evidence type="ECO:0000256" key="1">
    <source>
        <dbReference type="ARBA" id="ARBA00022962"/>
    </source>
</evidence>
<evidence type="ECO:0000256" key="2">
    <source>
        <dbReference type="SAM" id="MobiDB-lite"/>
    </source>
</evidence>